<name>A0A918MTK5_9ACTN</name>
<evidence type="ECO:0000313" key="2">
    <source>
        <dbReference type="Proteomes" id="UP000620224"/>
    </source>
</evidence>
<accession>A0A918MTK5</accession>
<dbReference type="Proteomes" id="UP000620224">
    <property type="component" value="Unassembled WGS sequence"/>
</dbReference>
<reference evidence="1" key="2">
    <citation type="submission" date="2020-09" db="EMBL/GenBank/DDBJ databases">
        <authorList>
            <person name="Sun Q."/>
            <person name="Ohkuma M."/>
        </authorList>
    </citation>
    <scope>NUCLEOTIDE SEQUENCE</scope>
    <source>
        <strain evidence="1">JCM 4490</strain>
    </source>
</reference>
<comment type="caution">
    <text evidence="1">The sequence shown here is derived from an EMBL/GenBank/DDBJ whole genome shotgun (WGS) entry which is preliminary data.</text>
</comment>
<gene>
    <name evidence="1" type="ORF">GCM10010503_52850</name>
</gene>
<dbReference type="AlphaFoldDB" id="A0A918MTK5"/>
<dbReference type="EMBL" id="BMUE01000013">
    <property type="protein sequence ID" value="GGW69077.1"/>
    <property type="molecule type" value="Genomic_DNA"/>
</dbReference>
<evidence type="ECO:0000313" key="1">
    <source>
        <dbReference type="EMBL" id="GGW69077.1"/>
    </source>
</evidence>
<proteinExistence type="predicted"/>
<reference evidence="1" key="1">
    <citation type="journal article" date="2014" name="Int. J. Syst. Evol. Microbiol.">
        <title>Complete genome sequence of Corynebacterium casei LMG S-19264T (=DSM 44701T), isolated from a smear-ripened cheese.</title>
        <authorList>
            <consortium name="US DOE Joint Genome Institute (JGI-PGF)"/>
            <person name="Walter F."/>
            <person name="Albersmeier A."/>
            <person name="Kalinowski J."/>
            <person name="Ruckert C."/>
        </authorList>
    </citation>
    <scope>NUCLEOTIDE SEQUENCE</scope>
    <source>
        <strain evidence="1">JCM 4490</strain>
    </source>
</reference>
<organism evidence="1 2">
    <name type="scientific">Streptomyces lucensis JCM 4490</name>
    <dbReference type="NCBI Taxonomy" id="1306176"/>
    <lineage>
        <taxon>Bacteria</taxon>
        <taxon>Bacillati</taxon>
        <taxon>Actinomycetota</taxon>
        <taxon>Actinomycetes</taxon>
        <taxon>Kitasatosporales</taxon>
        <taxon>Streptomycetaceae</taxon>
        <taxon>Streptomyces</taxon>
    </lineage>
</organism>
<keyword evidence="2" id="KW-1185">Reference proteome</keyword>
<sequence>MVIERDPHARGVALARELDVAGHPELEGRSVHEAFRENEWRVLSVGAAGPAADPSFMDTLTGLRLDRRSGFDWRPAQGRVLRAADQVVLATTGRGLDILMTGVQPHPSDRRD</sequence>
<protein>
    <submittedName>
        <fullName evidence="1">Uncharacterized protein</fullName>
    </submittedName>
</protein>